<protein>
    <submittedName>
        <fullName evidence="8">Hydrogenase</fullName>
    </submittedName>
</protein>
<evidence type="ECO:0000256" key="6">
    <source>
        <dbReference type="ARBA" id="ARBA00023014"/>
    </source>
</evidence>
<dbReference type="PANTHER" id="PTHR42989:SF1">
    <property type="entry name" value="FORMATE HYDROGENLYASE SUBUNIT 7-RELATED"/>
    <property type="match status" value="1"/>
</dbReference>
<comment type="similarity">
    <text evidence="2">Belongs to the complex I 20 kDa subunit family.</text>
</comment>
<comment type="caution">
    <text evidence="8">The sequence shown here is derived from an EMBL/GenBank/DDBJ whole genome shotgun (WGS) entry which is preliminary data.</text>
</comment>
<dbReference type="EMBL" id="PEWV01000041">
    <property type="protein sequence ID" value="PIU41639.1"/>
    <property type="molecule type" value="Genomic_DNA"/>
</dbReference>
<dbReference type="Pfam" id="PF01058">
    <property type="entry name" value="Oxidored_q6"/>
    <property type="match status" value="1"/>
</dbReference>
<proteinExistence type="inferred from homology"/>
<evidence type="ECO:0000313" key="9">
    <source>
        <dbReference type="Proteomes" id="UP000230052"/>
    </source>
</evidence>
<dbReference type="Proteomes" id="UP000230052">
    <property type="component" value="Unassembled WGS sequence"/>
</dbReference>
<dbReference type="Gene3D" id="3.40.50.12280">
    <property type="match status" value="1"/>
</dbReference>
<feature type="domain" description="NADH:ubiquinone oxidoreductase-like 20kDa subunit" evidence="7">
    <location>
        <begin position="55"/>
        <end position="165"/>
    </location>
</feature>
<accession>A0A2J0KV39</accession>
<evidence type="ECO:0000256" key="1">
    <source>
        <dbReference type="ARBA" id="ARBA00001966"/>
    </source>
</evidence>
<keyword evidence="5" id="KW-0408">Iron</keyword>
<organism evidence="8 9">
    <name type="scientific">Candidatus Aquitaenariimonas noxiae</name>
    <dbReference type="NCBI Taxonomy" id="1974741"/>
    <lineage>
        <taxon>Bacteria</taxon>
        <taxon>Pseudomonadati</taxon>
        <taxon>Candidatus Omnitrophota</taxon>
        <taxon>Candidatus Aquitaenariimonas</taxon>
    </lineage>
</organism>
<dbReference type="SUPFAM" id="SSF56770">
    <property type="entry name" value="HydA/Nqo6-like"/>
    <property type="match status" value="1"/>
</dbReference>
<evidence type="ECO:0000259" key="7">
    <source>
        <dbReference type="Pfam" id="PF01058"/>
    </source>
</evidence>
<dbReference type="InterPro" id="IPR052375">
    <property type="entry name" value="Complex_I_20kDa-like"/>
</dbReference>
<dbReference type="GO" id="GO:0051539">
    <property type="term" value="F:4 iron, 4 sulfur cluster binding"/>
    <property type="evidence" value="ECO:0007669"/>
    <property type="project" value="UniProtKB-KW"/>
</dbReference>
<dbReference type="InterPro" id="IPR006137">
    <property type="entry name" value="NADH_UbQ_OxRdtase-like_20kDa"/>
</dbReference>
<dbReference type="GO" id="GO:0046872">
    <property type="term" value="F:metal ion binding"/>
    <property type="evidence" value="ECO:0007669"/>
    <property type="project" value="UniProtKB-KW"/>
</dbReference>
<evidence type="ECO:0000256" key="4">
    <source>
        <dbReference type="ARBA" id="ARBA00022723"/>
    </source>
</evidence>
<reference evidence="8 9" key="1">
    <citation type="submission" date="2017-09" db="EMBL/GenBank/DDBJ databases">
        <title>Depth-based differentiation of microbial function through sediment-hosted aquifers and enrichment of novel symbionts in the deep terrestrial subsurface.</title>
        <authorList>
            <person name="Probst A.J."/>
            <person name="Ladd B."/>
            <person name="Jarett J.K."/>
            <person name="Geller-Mcgrath D.E."/>
            <person name="Sieber C.M."/>
            <person name="Emerson J.B."/>
            <person name="Anantharaman K."/>
            <person name="Thomas B.C."/>
            <person name="Malmstrom R."/>
            <person name="Stieglmeier M."/>
            <person name="Klingl A."/>
            <person name="Woyke T."/>
            <person name="Ryan C.M."/>
            <person name="Banfield J.F."/>
        </authorList>
    </citation>
    <scope>NUCLEOTIDE SEQUENCE [LARGE SCALE GENOMIC DNA]</scope>
    <source>
        <strain evidence="8">CG07_land_8_20_14_0_80_42_15</strain>
    </source>
</reference>
<evidence type="ECO:0000256" key="2">
    <source>
        <dbReference type="ARBA" id="ARBA00009173"/>
    </source>
</evidence>
<dbReference type="AlphaFoldDB" id="A0A2J0KV39"/>
<dbReference type="PANTHER" id="PTHR42989">
    <property type="entry name" value="HYDROGENASE-4 COMPONENT I"/>
    <property type="match status" value="1"/>
</dbReference>
<keyword evidence="4" id="KW-0479">Metal-binding</keyword>
<name>A0A2J0KV39_9BACT</name>
<evidence type="ECO:0000256" key="3">
    <source>
        <dbReference type="ARBA" id="ARBA00022485"/>
    </source>
</evidence>
<keyword evidence="3" id="KW-0004">4Fe-4S</keyword>
<comment type="cofactor">
    <cofactor evidence="1">
        <name>[4Fe-4S] cluster</name>
        <dbReference type="ChEBI" id="CHEBI:49883"/>
    </cofactor>
</comment>
<gene>
    <name evidence="8" type="ORF">COS99_04395</name>
</gene>
<sequence length="169" mass="18473">MMYILKSRILKGVVTRHIDPKLSGEIESAGLELKSLIRKKFARSLYIREVDTGSCGACESEIISANNPIYDIQRFGINFVASPRHADALLVTGPVSKNMLVALKKTFEAMPEPKFVITLGDCALNGGIFKDSYYIEGPVKDILPAALHIPGCPPTPMAIIKALLAFLKK</sequence>
<evidence type="ECO:0000313" key="8">
    <source>
        <dbReference type="EMBL" id="PIU41639.1"/>
    </source>
</evidence>
<keyword evidence="6" id="KW-0411">Iron-sulfur</keyword>
<evidence type="ECO:0000256" key="5">
    <source>
        <dbReference type="ARBA" id="ARBA00023004"/>
    </source>
</evidence>
<dbReference type="NCBIfam" id="NF005012">
    <property type="entry name" value="PRK06411.1"/>
    <property type="match status" value="1"/>
</dbReference>